<feature type="transmembrane region" description="Helical" evidence="6">
    <location>
        <begin position="12"/>
        <end position="31"/>
    </location>
</feature>
<accession>A0ABS6FAC7</accession>
<protein>
    <submittedName>
        <fullName evidence="7">ABC transporter permease</fullName>
    </submittedName>
</protein>
<evidence type="ECO:0000256" key="6">
    <source>
        <dbReference type="SAM" id="Phobius"/>
    </source>
</evidence>
<evidence type="ECO:0000256" key="2">
    <source>
        <dbReference type="ARBA" id="ARBA00022475"/>
    </source>
</evidence>
<dbReference type="Proteomes" id="UP000787672">
    <property type="component" value="Unassembled WGS sequence"/>
</dbReference>
<proteinExistence type="predicted"/>
<feature type="transmembrane region" description="Helical" evidence="6">
    <location>
        <begin position="323"/>
        <end position="341"/>
    </location>
</feature>
<evidence type="ECO:0000256" key="4">
    <source>
        <dbReference type="ARBA" id="ARBA00022989"/>
    </source>
</evidence>
<dbReference type="RefSeq" id="WP_216632416.1">
    <property type="nucleotide sequence ID" value="NZ_JAHLQN010000001.1"/>
</dbReference>
<evidence type="ECO:0000256" key="1">
    <source>
        <dbReference type="ARBA" id="ARBA00004651"/>
    </source>
</evidence>
<feature type="transmembrane region" description="Helical" evidence="6">
    <location>
        <begin position="138"/>
        <end position="157"/>
    </location>
</feature>
<name>A0ABS6FAC7_9FIRM</name>
<keyword evidence="3 6" id="KW-0812">Transmembrane</keyword>
<keyword evidence="5 6" id="KW-0472">Membrane</keyword>
<feature type="transmembrane region" description="Helical" evidence="6">
    <location>
        <begin position="84"/>
        <end position="100"/>
    </location>
</feature>
<reference evidence="7 8" key="1">
    <citation type="submission" date="2021-06" db="EMBL/GenBank/DDBJ databases">
        <authorList>
            <person name="Sun Q."/>
            <person name="Li D."/>
        </authorList>
    </citation>
    <scope>NUCLEOTIDE SEQUENCE [LARGE SCALE GENOMIC DNA]</scope>
    <source>
        <strain evidence="7 8">MSJ-2</strain>
    </source>
</reference>
<dbReference type="EMBL" id="JAHLQN010000001">
    <property type="protein sequence ID" value="MBU5627005.1"/>
    <property type="molecule type" value="Genomic_DNA"/>
</dbReference>
<dbReference type="Pfam" id="PF02653">
    <property type="entry name" value="BPD_transp_2"/>
    <property type="match status" value="1"/>
</dbReference>
<sequence>MKNELKQSILRLLIALLIGLLVSSVFILFAGENPLAAYATMLKGAFMGQLKFMTTLRWTVPYMLAGIASAVAVRAGLFNMGLEGCIYLGGLAAGLVGAYVDGLPPLLHVAACLAAAMAVGMLWLLIPAFLKAYHGVNEVIMTWMLSYIAVLLCQFLAAKFQRSEDITSAVQQVRTPEILGSAALPKIVERYQLSVGIFIAIAVCIVYYFFANRSRAGYEHKMVGLNSKFAEYGGVNVRRVQFCSLLASGAIGGLTGAVEVLGVHGRYVHGFALDMGANGIMISLMGRLNPVGVPLAGFFMGAVQNGARAMAREMDVSLDTVRILIAVIVICITAEGLYELLRIKKKNREGD</sequence>
<gene>
    <name evidence="7" type="ORF">KQI82_08810</name>
</gene>
<evidence type="ECO:0000256" key="5">
    <source>
        <dbReference type="ARBA" id="ARBA00023136"/>
    </source>
</evidence>
<dbReference type="CDD" id="cd06580">
    <property type="entry name" value="TM_PBP1_transp_TpRbsC_like"/>
    <property type="match status" value="1"/>
</dbReference>
<feature type="transmembrane region" description="Helical" evidence="6">
    <location>
        <begin position="60"/>
        <end position="77"/>
    </location>
</feature>
<feature type="transmembrane region" description="Helical" evidence="6">
    <location>
        <begin position="106"/>
        <end position="126"/>
    </location>
</feature>
<evidence type="ECO:0000313" key="8">
    <source>
        <dbReference type="Proteomes" id="UP000787672"/>
    </source>
</evidence>
<keyword evidence="8" id="KW-1185">Reference proteome</keyword>
<feature type="transmembrane region" description="Helical" evidence="6">
    <location>
        <begin position="191"/>
        <end position="211"/>
    </location>
</feature>
<organism evidence="7 8">
    <name type="scientific">Dysosmobacter acutus</name>
    <dbReference type="NCBI Taxonomy" id="2841504"/>
    <lineage>
        <taxon>Bacteria</taxon>
        <taxon>Bacillati</taxon>
        <taxon>Bacillota</taxon>
        <taxon>Clostridia</taxon>
        <taxon>Eubacteriales</taxon>
        <taxon>Oscillospiraceae</taxon>
        <taxon>Dysosmobacter</taxon>
    </lineage>
</organism>
<dbReference type="PANTHER" id="PTHR47089:SF1">
    <property type="entry name" value="GUANOSINE ABC TRANSPORTER PERMEASE PROTEIN NUPP"/>
    <property type="match status" value="1"/>
</dbReference>
<dbReference type="PANTHER" id="PTHR47089">
    <property type="entry name" value="ABC TRANSPORTER, PERMEASE PROTEIN"/>
    <property type="match status" value="1"/>
</dbReference>
<keyword evidence="2" id="KW-1003">Cell membrane</keyword>
<evidence type="ECO:0000256" key="3">
    <source>
        <dbReference type="ARBA" id="ARBA00022692"/>
    </source>
</evidence>
<comment type="subcellular location">
    <subcellularLocation>
        <location evidence="1">Cell membrane</location>
        <topology evidence="1">Multi-pass membrane protein</topology>
    </subcellularLocation>
</comment>
<comment type="caution">
    <text evidence="7">The sequence shown here is derived from an EMBL/GenBank/DDBJ whole genome shotgun (WGS) entry which is preliminary data.</text>
</comment>
<dbReference type="InterPro" id="IPR001851">
    <property type="entry name" value="ABC_transp_permease"/>
</dbReference>
<keyword evidence="4 6" id="KW-1133">Transmembrane helix</keyword>
<evidence type="ECO:0000313" key="7">
    <source>
        <dbReference type="EMBL" id="MBU5627005.1"/>
    </source>
</evidence>